<protein>
    <submittedName>
        <fullName evidence="2">Uncharacterized protein</fullName>
    </submittedName>
</protein>
<dbReference type="Proteomes" id="UP000054564">
    <property type="component" value="Unassembled WGS sequence"/>
</dbReference>
<evidence type="ECO:0000256" key="1">
    <source>
        <dbReference type="SAM" id="MobiDB-lite"/>
    </source>
</evidence>
<dbReference type="AlphaFoldDB" id="A0A0L0VVT3"/>
<accession>A0A0L0VVT3</accession>
<name>A0A0L0VVT3_9BASI</name>
<evidence type="ECO:0000313" key="3">
    <source>
        <dbReference type="Proteomes" id="UP000054564"/>
    </source>
</evidence>
<proteinExistence type="predicted"/>
<comment type="caution">
    <text evidence="2">The sequence shown here is derived from an EMBL/GenBank/DDBJ whole genome shotgun (WGS) entry which is preliminary data.</text>
</comment>
<gene>
    <name evidence="2" type="ORF">PSTG_03575</name>
</gene>
<feature type="region of interest" description="Disordered" evidence="1">
    <location>
        <begin position="1"/>
        <end position="23"/>
    </location>
</feature>
<dbReference type="EMBL" id="AJIL01000018">
    <property type="protein sequence ID" value="KNF03307.1"/>
    <property type="molecule type" value="Genomic_DNA"/>
</dbReference>
<organism evidence="2 3">
    <name type="scientific">Puccinia striiformis f. sp. tritici PST-78</name>
    <dbReference type="NCBI Taxonomy" id="1165861"/>
    <lineage>
        <taxon>Eukaryota</taxon>
        <taxon>Fungi</taxon>
        <taxon>Dikarya</taxon>
        <taxon>Basidiomycota</taxon>
        <taxon>Pucciniomycotina</taxon>
        <taxon>Pucciniomycetes</taxon>
        <taxon>Pucciniales</taxon>
        <taxon>Pucciniaceae</taxon>
        <taxon>Puccinia</taxon>
    </lineage>
</organism>
<sequence length="116" mass="12833">MAEAISDQASFIRPRPWHQGEKETDQVVNGFKDLITKLEPQTINGPLSAERTIQGALSQLTAEEPDPQERLLDQLASNTSLERPAQHSCEIVKPVKLDPSSQIHAQAPNLDILCQI</sequence>
<keyword evidence="3" id="KW-1185">Reference proteome</keyword>
<evidence type="ECO:0000313" key="2">
    <source>
        <dbReference type="EMBL" id="KNF03307.1"/>
    </source>
</evidence>
<reference evidence="3" key="1">
    <citation type="submission" date="2014-03" db="EMBL/GenBank/DDBJ databases">
        <title>The Genome Sequence of Puccinia striiformis f. sp. tritici PST-78.</title>
        <authorList>
            <consortium name="The Broad Institute Genome Sequencing Platform"/>
            <person name="Cuomo C."/>
            <person name="Hulbert S."/>
            <person name="Chen X."/>
            <person name="Walker B."/>
            <person name="Young S.K."/>
            <person name="Zeng Q."/>
            <person name="Gargeya S."/>
            <person name="Fitzgerald M."/>
            <person name="Haas B."/>
            <person name="Abouelleil A."/>
            <person name="Alvarado L."/>
            <person name="Arachchi H.M."/>
            <person name="Berlin A.M."/>
            <person name="Chapman S.B."/>
            <person name="Goldberg J."/>
            <person name="Griggs A."/>
            <person name="Gujja S."/>
            <person name="Hansen M."/>
            <person name="Howarth C."/>
            <person name="Imamovic A."/>
            <person name="Larimer J."/>
            <person name="McCowan C."/>
            <person name="Montmayeur A."/>
            <person name="Murphy C."/>
            <person name="Neiman D."/>
            <person name="Pearson M."/>
            <person name="Priest M."/>
            <person name="Roberts A."/>
            <person name="Saif S."/>
            <person name="Shea T."/>
            <person name="Sisk P."/>
            <person name="Sykes S."/>
            <person name="Wortman J."/>
            <person name="Nusbaum C."/>
            <person name="Birren B."/>
        </authorList>
    </citation>
    <scope>NUCLEOTIDE SEQUENCE [LARGE SCALE GENOMIC DNA]</scope>
    <source>
        <strain evidence="3">race PST-78</strain>
    </source>
</reference>